<dbReference type="RefSeq" id="WP_377168359.1">
    <property type="nucleotide sequence ID" value="NZ_JBHTJC010000001.1"/>
</dbReference>
<evidence type="ECO:0000313" key="1">
    <source>
        <dbReference type="EMBL" id="MFH0253091.1"/>
    </source>
</evidence>
<organism evidence="1 2">
    <name type="scientific">Roseovarius aquimarinus</name>
    <dbReference type="NCBI Taxonomy" id="1229156"/>
    <lineage>
        <taxon>Bacteria</taxon>
        <taxon>Pseudomonadati</taxon>
        <taxon>Pseudomonadota</taxon>
        <taxon>Alphaproteobacteria</taxon>
        <taxon>Rhodobacterales</taxon>
        <taxon>Roseobacteraceae</taxon>
        <taxon>Roseovarius</taxon>
    </lineage>
</organism>
<gene>
    <name evidence="1" type="ORF">ACGRVM_04255</name>
</gene>
<dbReference type="EMBL" id="JBIHMM010000001">
    <property type="protein sequence ID" value="MFH0253091.1"/>
    <property type="molecule type" value="Genomic_DNA"/>
</dbReference>
<dbReference type="Proteomes" id="UP001607157">
    <property type="component" value="Unassembled WGS sequence"/>
</dbReference>
<sequence length="84" mass="8798">MPDSPDTAPARHLAEAVRAIDAEFGAGYAAKHPELVASLVQSATVEAAVSTGYGAHQEAMGLARELTSQICETLLKLKPKFFGS</sequence>
<evidence type="ECO:0000313" key="2">
    <source>
        <dbReference type="Proteomes" id="UP001607157"/>
    </source>
</evidence>
<protein>
    <submittedName>
        <fullName evidence="1">Uncharacterized protein</fullName>
    </submittedName>
</protein>
<comment type="caution">
    <text evidence="1">The sequence shown here is derived from an EMBL/GenBank/DDBJ whole genome shotgun (WGS) entry which is preliminary data.</text>
</comment>
<proteinExistence type="predicted"/>
<name>A0ABW7I4J9_9RHOB</name>
<keyword evidence="2" id="KW-1185">Reference proteome</keyword>
<reference evidence="1 2" key="1">
    <citation type="submission" date="2024-10" db="EMBL/GenBank/DDBJ databases">
        <authorList>
            <person name="Yang X.-N."/>
        </authorList>
    </citation>
    <scope>NUCLEOTIDE SEQUENCE [LARGE SCALE GENOMIC DNA]</scope>
    <source>
        <strain evidence="1 2">CAU 1059</strain>
    </source>
</reference>
<accession>A0ABW7I4J9</accession>